<proteinExistence type="inferred from homology"/>
<feature type="domain" description="DUS-like FMN-binding" evidence="16">
    <location>
        <begin position="47"/>
        <end position="352"/>
    </location>
</feature>
<keyword evidence="15" id="KW-0547">Nucleotide-binding</keyword>
<evidence type="ECO:0000256" key="6">
    <source>
        <dbReference type="ARBA" id="ARBA00022694"/>
    </source>
</evidence>
<dbReference type="EC" id="1.3.1.-" evidence="12"/>
<sequence length="358" mass="39980">MINNRLLKVCPFISRKKCVIYAPLQSQYGPHLVMRIGQYQLRNCLIAAPMAGITDKPFRSLCYAMGAGMTVSEMLSSNPQVWKTDKSRLRMVHRDELGVRSVQIAGNDPDEMAAAAQINVESGAQIIDINMGCPAKKVNRKLAGSALLRYPEIVKSILETVVNAVDVPVTLKIRTGWSPEERNCIEIAQLAEDCGIQALTIHGRTRACLFNGEAEYDNIRAVKQTVSIPVIANGDITDPLKARAVLDYTGADALMVGRAAQGRPWIFREIQHYLDTGEILPPMPMAEVKSIMLGHVRELHDFYGQGKGARIARKHVSWYLQEHAPDDQFRRSFNAIEDASEQLEVLEAFFENFCVNKR</sequence>
<dbReference type="Gene3D" id="1.10.1200.80">
    <property type="entry name" value="Putative flavin oxidoreducatase, domain 2"/>
    <property type="match status" value="1"/>
</dbReference>
<dbReference type="FunFam" id="3.20.20.70:FF:000051">
    <property type="entry name" value="tRNA-dihydrouridine synthase B"/>
    <property type="match status" value="1"/>
</dbReference>
<dbReference type="PROSITE" id="PS01136">
    <property type="entry name" value="UPF0034"/>
    <property type="match status" value="1"/>
</dbReference>
<dbReference type="HAMAP" id="MF_02042">
    <property type="entry name" value="DusB_subfam"/>
    <property type="match status" value="1"/>
</dbReference>
<dbReference type="Pfam" id="PF01207">
    <property type="entry name" value="Dus"/>
    <property type="match status" value="1"/>
</dbReference>
<feature type="binding site" evidence="12 15">
    <location>
        <begin position="49"/>
        <end position="51"/>
    </location>
    <ligand>
        <name>FMN</name>
        <dbReference type="ChEBI" id="CHEBI:58210"/>
    </ligand>
</feature>
<keyword evidence="5 12" id="KW-0288">FMN</keyword>
<protein>
    <recommendedName>
        <fullName evidence="12">tRNA-dihydrouridine synthase B</fullName>
        <ecNumber evidence="12">1.3.1.-</ecNumber>
    </recommendedName>
</protein>
<organism evidence="17 18">
    <name type="scientific">Providencia alcalifaciens 205/92</name>
    <dbReference type="NCBI Taxonomy" id="1256988"/>
    <lineage>
        <taxon>Bacteria</taxon>
        <taxon>Pseudomonadati</taxon>
        <taxon>Pseudomonadota</taxon>
        <taxon>Gammaproteobacteria</taxon>
        <taxon>Enterobacterales</taxon>
        <taxon>Morganellaceae</taxon>
        <taxon>Providencia</taxon>
    </lineage>
</organism>
<keyword evidence="4 12" id="KW-0285">Flavoprotein</keyword>
<feature type="binding site" evidence="12 15">
    <location>
        <position position="172"/>
    </location>
    <ligand>
        <name>FMN</name>
        <dbReference type="ChEBI" id="CHEBI:58210"/>
    </ligand>
</feature>
<keyword evidence="7 12" id="KW-0521">NADP</keyword>
<accession>A0AAV3MA06</accession>
<comment type="similarity">
    <text evidence="12">Belongs to the Dus family. DusB subfamily.</text>
</comment>
<dbReference type="InterPro" id="IPR018517">
    <property type="entry name" value="tRNA_hU_synthase_CS"/>
</dbReference>
<dbReference type="GO" id="GO:0010181">
    <property type="term" value="F:FMN binding"/>
    <property type="evidence" value="ECO:0007669"/>
    <property type="project" value="UniProtKB-UniRule"/>
</dbReference>
<dbReference type="NCBIfam" id="TIGR00737">
    <property type="entry name" value="nifR3_yhdG"/>
    <property type="match status" value="1"/>
</dbReference>
<dbReference type="CDD" id="cd02801">
    <property type="entry name" value="DUS_like_FMN"/>
    <property type="match status" value="1"/>
</dbReference>
<dbReference type="PIRSF" id="PIRSF006621">
    <property type="entry name" value="Dus"/>
    <property type="match status" value="1"/>
</dbReference>
<evidence type="ECO:0000256" key="15">
    <source>
        <dbReference type="PIRSR" id="PIRSR006621-2"/>
    </source>
</evidence>
<dbReference type="FunFam" id="1.10.1200.80:FF:000001">
    <property type="entry name" value="tRNA-dihydrouridine synthase B"/>
    <property type="match status" value="1"/>
</dbReference>
<evidence type="ECO:0000256" key="8">
    <source>
        <dbReference type="ARBA" id="ARBA00022884"/>
    </source>
</evidence>
<feature type="binding site" evidence="15">
    <location>
        <position position="202"/>
    </location>
    <ligand>
        <name>FMN</name>
        <dbReference type="ChEBI" id="CHEBI:58210"/>
    </ligand>
</feature>
<feature type="binding site" evidence="12 15">
    <location>
        <position position="103"/>
    </location>
    <ligand>
        <name>FMN</name>
        <dbReference type="ChEBI" id="CHEBI:58210"/>
    </ligand>
</feature>
<comment type="function">
    <text evidence="2 12 13">Catalyzes the synthesis of 5,6-dihydrouridine (D), a modified base found in the D-loop of most tRNAs, via the reduction of the C5-C6 double bond in target uridines.</text>
</comment>
<evidence type="ECO:0000259" key="16">
    <source>
        <dbReference type="Pfam" id="PF01207"/>
    </source>
</evidence>
<reference evidence="17 18" key="1">
    <citation type="submission" date="2014-01" db="EMBL/GenBank/DDBJ databases">
        <authorList>
            <person name="Durkin A.S."/>
            <person name="McCorrison J."/>
            <person name="Torralba M."/>
            <person name="Gillis M."/>
            <person name="Haft D.H."/>
            <person name="Methe B."/>
            <person name="Sutton G."/>
            <person name="Nelson K.E."/>
        </authorList>
    </citation>
    <scope>NUCLEOTIDE SEQUENCE [LARGE SCALE GENOMIC DNA]</scope>
    <source>
        <strain evidence="17 18">205/92</strain>
    </source>
</reference>
<evidence type="ECO:0000256" key="13">
    <source>
        <dbReference type="PIRNR" id="PIRNR006621"/>
    </source>
</evidence>
<comment type="caution">
    <text evidence="17">The sequence shown here is derived from an EMBL/GenBank/DDBJ whole genome shotgun (WGS) entry which is preliminary data.</text>
</comment>
<dbReference type="EMBL" id="JALD01000010">
    <property type="protein sequence ID" value="EUD12623.1"/>
    <property type="molecule type" value="Genomic_DNA"/>
</dbReference>
<evidence type="ECO:0000256" key="1">
    <source>
        <dbReference type="ARBA" id="ARBA00001917"/>
    </source>
</evidence>
<comment type="similarity">
    <text evidence="13">Belongs to the dus family.</text>
</comment>
<comment type="catalytic activity">
    <reaction evidence="11 12">
        <text>a 5,6-dihydrouridine in tRNA + NAD(+) = a uridine in tRNA + NADH + H(+)</text>
        <dbReference type="Rhea" id="RHEA:54452"/>
        <dbReference type="Rhea" id="RHEA-COMP:13339"/>
        <dbReference type="Rhea" id="RHEA-COMP:13887"/>
        <dbReference type="ChEBI" id="CHEBI:15378"/>
        <dbReference type="ChEBI" id="CHEBI:57540"/>
        <dbReference type="ChEBI" id="CHEBI:57945"/>
        <dbReference type="ChEBI" id="CHEBI:65315"/>
        <dbReference type="ChEBI" id="CHEBI:74443"/>
    </reaction>
</comment>
<comment type="cofactor">
    <cofactor evidence="1 12 13 15">
        <name>FMN</name>
        <dbReference type="ChEBI" id="CHEBI:58210"/>
    </cofactor>
</comment>
<keyword evidence="3 12" id="KW-0820">tRNA-binding</keyword>
<dbReference type="GO" id="GO:0000049">
    <property type="term" value="F:tRNA binding"/>
    <property type="evidence" value="ECO:0007669"/>
    <property type="project" value="UniProtKB-UniRule"/>
</dbReference>
<evidence type="ECO:0000313" key="18">
    <source>
        <dbReference type="Proteomes" id="UP000022311"/>
    </source>
</evidence>
<evidence type="ECO:0000313" key="17">
    <source>
        <dbReference type="EMBL" id="EUD12623.1"/>
    </source>
</evidence>
<evidence type="ECO:0000256" key="4">
    <source>
        <dbReference type="ARBA" id="ARBA00022630"/>
    </source>
</evidence>
<evidence type="ECO:0000256" key="12">
    <source>
        <dbReference type="HAMAP-Rule" id="MF_02042"/>
    </source>
</evidence>
<gene>
    <name evidence="12 17" type="primary">dusB</name>
    <name evidence="17" type="ORF">HMPREF1563_2476</name>
</gene>
<dbReference type="Gene3D" id="3.20.20.70">
    <property type="entry name" value="Aldolase class I"/>
    <property type="match status" value="1"/>
</dbReference>
<dbReference type="PANTHER" id="PTHR45846:SF1">
    <property type="entry name" value="TRNA-DIHYDROURIDINE(47) SYNTHASE [NAD(P)(+)]-LIKE"/>
    <property type="match status" value="1"/>
</dbReference>
<keyword evidence="6 12" id="KW-0819">tRNA processing</keyword>
<keyword evidence="8 12" id="KW-0694">RNA-binding</keyword>
<dbReference type="GO" id="GO:0017150">
    <property type="term" value="F:tRNA dihydrouridine synthase activity"/>
    <property type="evidence" value="ECO:0007669"/>
    <property type="project" value="UniProtKB-UniRule"/>
</dbReference>
<name>A0AAV3MA06_9GAMM</name>
<dbReference type="PANTHER" id="PTHR45846">
    <property type="entry name" value="TRNA-DIHYDROURIDINE(47) SYNTHASE [NAD(P)(+)]-LIKE"/>
    <property type="match status" value="1"/>
</dbReference>
<dbReference type="InterPro" id="IPR013785">
    <property type="entry name" value="Aldolase_TIM"/>
</dbReference>
<dbReference type="InterPro" id="IPR004652">
    <property type="entry name" value="DusB-like"/>
</dbReference>
<dbReference type="Proteomes" id="UP000022311">
    <property type="component" value="Unassembled WGS sequence"/>
</dbReference>
<dbReference type="InterPro" id="IPR035587">
    <property type="entry name" value="DUS-like_FMN-bd"/>
</dbReference>
<evidence type="ECO:0000256" key="3">
    <source>
        <dbReference type="ARBA" id="ARBA00022555"/>
    </source>
</evidence>
<evidence type="ECO:0000256" key="7">
    <source>
        <dbReference type="ARBA" id="ARBA00022857"/>
    </source>
</evidence>
<keyword evidence="9 12" id="KW-0560">Oxidoreductase</keyword>
<evidence type="ECO:0000256" key="9">
    <source>
        <dbReference type="ARBA" id="ARBA00023002"/>
    </source>
</evidence>
<evidence type="ECO:0000256" key="10">
    <source>
        <dbReference type="ARBA" id="ARBA00048205"/>
    </source>
</evidence>
<feature type="active site" description="Proton donor" evidence="12 14">
    <location>
        <position position="133"/>
    </location>
</feature>
<evidence type="ECO:0000256" key="2">
    <source>
        <dbReference type="ARBA" id="ARBA00002790"/>
    </source>
</evidence>
<evidence type="ECO:0000256" key="11">
    <source>
        <dbReference type="ARBA" id="ARBA00048802"/>
    </source>
</evidence>
<dbReference type="InterPro" id="IPR024036">
    <property type="entry name" value="tRNA-dHydroUridine_Synthase_C"/>
</dbReference>
<dbReference type="AlphaFoldDB" id="A0AAV3MA06"/>
<evidence type="ECO:0000256" key="5">
    <source>
        <dbReference type="ARBA" id="ARBA00022643"/>
    </source>
</evidence>
<dbReference type="GO" id="GO:0050660">
    <property type="term" value="F:flavin adenine dinucleotide binding"/>
    <property type="evidence" value="ECO:0007669"/>
    <property type="project" value="InterPro"/>
</dbReference>
<feature type="binding site" evidence="12">
    <location>
        <begin position="233"/>
        <end position="235"/>
    </location>
    <ligand>
        <name>FMN</name>
        <dbReference type="ChEBI" id="CHEBI:58210"/>
    </ligand>
</feature>
<dbReference type="InterPro" id="IPR032887">
    <property type="entry name" value="DusB"/>
</dbReference>
<evidence type="ECO:0000256" key="14">
    <source>
        <dbReference type="PIRSR" id="PIRSR006621-1"/>
    </source>
</evidence>
<comment type="catalytic activity">
    <reaction evidence="10 12">
        <text>a 5,6-dihydrouridine in tRNA + NADP(+) = a uridine in tRNA + NADPH + H(+)</text>
        <dbReference type="Rhea" id="RHEA:23624"/>
        <dbReference type="Rhea" id="RHEA-COMP:13339"/>
        <dbReference type="Rhea" id="RHEA-COMP:13887"/>
        <dbReference type="ChEBI" id="CHEBI:15378"/>
        <dbReference type="ChEBI" id="CHEBI:57783"/>
        <dbReference type="ChEBI" id="CHEBI:58349"/>
        <dbReference type="ChEBI" id="CHEBI:65315"/>
        <dbReference type="ChEBI" id="CHEBI:74443"/>
    </reaction>
</comment>
<dbReference type="SUPFAM" id="SSF51395">
    <property type="entry name" value="FMN-linked oxidoreductases"/>
    <property type="match status" value="1"/>
</dbReference>
<dbReference type="InterPro" id="IPR001269">
    <property type="entry name" value="DUS_fam"/>
</dbReference>
<feature type="binding site" evidence="12 15">
    <location>
        <begin position="257"/>
        <end position="258"/>
    </location>
    <ligand>
        <name>FMN</name>
        <dbReference type="ChEBI" id="CHEBI:58210"/>
    </ligand>
</feature>